<reference evidence="2" key="1">
    <citation type="submission" date="2005-09" db="EMBL/GenBank/DDBJ databases">
        <authorList>
            <person name="Mural R.J."/>
            <person name="Li P.W."/>
            <person name="Adams M.D."/>
            <person name="Amanatides P.G."/>
            <person name="Baden-Tillson H."/>
            <person name="Barnstead M."/>
            <person name="Chin S.H."/>
            <person name="Dew I."/>
            <person name="Evans C.A."/>
            <person name="Ferriera S."/>
            <person name="Flanigan M."/>
            <person name="Fosler C."/>
            <person name="Glodek A."/>
            <person name="Gu Z."/>
            <person name="Holt R.A."/>
            <person name="Jennings D."/>
            <person name="Kraft C.L."/>
            <person name="Lu F."/>
            <person name="Nguyen T."/>
            <person name="Nusskern D.R."/>
            <person name="Pfannkoch C.M."/>
            <person name="Sitter C."/>
            <person name="Sutton G.G."/>
            <person name="Venter J.C."/>
            <person name="Wang Z."/>
            <person name="Woodage T."/>
            <person name="Zheng X.H."/>
            <person name="Zhong F."/>
        </authorList>
    </citation>
    <scope>NUCLEOTIDE SEQUENCE [LARGE SCALE GENOMIC DNA]</scope>
    <source>
        <strain>BN</strain>
        <strain evidence="2">Sprague-Dawley</strain>
    </source>
</reference>
<evidence type="ECO:0000313" key="2">
    <source>
        <dbReference type="Proteomes" id="UP000234681"/>
    </source>
</evidence>
<sequence>MLGQHYIAQATLPVIFDSKFSYLKADLITFIQEGFLPLGVGKYLKPPWELKTLIGRCEFLILLPPSQHSSCWHHMTGLRPVYSASLKHWSLSAEAFRLPTGQS</sequence>
<gene>
    <name evidence="1" type="ORF">rCG_42391</name>
</gene>
<proteinExistence type="predicted"/>
<organism evidence="1 2">
    <name type="scientific">Rattus norvegicus</name>
    <name type="common">Rat</name>
    <dbReference type="NCBI Taxonomy" id="10116"/>
    <lineage>
        <taxon>Eukaryota</taxon>
        <taxon>Metazoa</taxon>
        <taxon>Chordata</taxon>
        <taxon>Craniata</taxon>
        <taxon>Vertebrata</taxon>
        <taxon>Euteleostomi</taxon>
        <taxon>Mammalia</taxon>
        <taxon>Eutheria</taxon>
        <taxon>Euarchontoglires</taxon>
        <taxon>Glires</taxon>
        <taxon>Rodentia</taxon>
        <taxon>Myomorpha</taxon>
        <taxon>Muroidea</taxon>
        <taxon>Muridae</taxon>
        <taxon>Murinae</taxon>
        <taxon>Rattus</taxon>
    </lineage>
</organism>
<dbReference type="AlphaFoldDB" id="A6KFZ2"/>
<accession>A6KFZ2</accession>
<protein>
    <submittedName>
        <fullName evidence="1">RCG42391</fullName>
    </submittedName>
</protein>
<evidence type="ECO:0000313" key="1">
    <source>
        <dbReference type="EMBL" id="EDL88949.1"/>
    </source>
</evidence>
<name>A6KFZ2_RAT</name>
<dbReference type="EMBL" id="CH474046">
    <property type="protein sequence ID" value="EDL88949.1"/>
    <property type="molecule type" value="Genomic_DNA"/>
</dbReference>
<dbReference type="Proteomes" id="UP000234681">
    <property type="component" value="Chromosome 16"/>
</dbReference>